<dbReference type="GO" id="GO:0016491">
    <property type="term" value="F:oxidoreductase activity"/>
    <property type="evidence" value="ECO:0007669"/>
    <property type="project" value="UniProtKB-KW"/>
</dbReference>
<dbReference type="Pfam" id="PF00106">
    <property type="entry name" value="adh_short"/>
    <property type="match status" value="1"/>
</dbReference>
<reference evidence="5 6" key="1">
    <citation type="submission" date="2018-10" db="EMBL/GenBank/DDBJ databases">
        <title>Tessaracoccus antarcticuss sp. nov., isolated from sediment.</title>
        <authorList>
            <person name="Zhou L.Y."/>
            <person name="Du Z.J."/>
        </authorList>
    </citation>
    <scope>NUCLEOTIDE SEQUENCE [LARGE SCALE GENOMIC DNA]</scope>
    <source>
        <strain evidence="5 6">JDX10</strain>
    </source>
</reference>
<dbReference type="InterPro" id="IPR002347">
    <property type="entry name" value="SDR_fam"/>
</dbReference>
<feature type="domain" description="Ketoreductase" evidence="4">
    <location>
        <begin position="3"/>
        <end position="185"/>
    </location>
</feature>
<accession>A0A3M0GUY8</accession>
<evidence type="ECO:0000313" key="6">
    <source>
        <dbReference type="Proteomes" id="UP000275256"/>
    </source>
</evidence>
<dbReference type="PRINTS" id="PR00080">
    <property type="entry name" value="SDRFAMILY"/>
</dbReference>
<dbReference type="PRINTS" id="PR00081">
    <property type="entry name" value="GDHRDH"/>
</dbReference>
<dbReference type="SMART" id="SM00822">
    <property type="entry name" value="PKS_KR"/>
    <property type="match status" value="1"/>
</dbReference>
<name>A0A3M0GUY8_9ACTN</name>
<evidence type="ECO:0000313" key="5">
    <source>
        <dbReference type="EMBL" id="RMB61136.1"/>
    </source>
</evidence>
<comment type="similarity">
    <text evidence="1 3">Belongs to the short-chain dehydrogenases/reductases (SDR) family.</text>
</comment>
<dbReference type="Proteomes" id="UP000275256">
    <property type="component" value="Unassembled WGS sequence"/>
</dbReference>
<protein>
    <submittedName>
        <fullName evidence="5">SDR family oxidoreductase</fullName>
    </submittedName>
</protein>
<dbReference type="PIRSF" id="PIRSF000126">
    <property type="entry name" value="11-beta-HSD1"/>
    <property type="match status" value="1"/>
</dbReference>
<dbReference type="InterPro" id="IPR036291">
    <property type="entry name" value="NAD(P)-bd_dom_sf"/>
</dbReference>
<proteinExistence type="inferred from homology"/>
<keyword evidence="6" id="KW-1185">Reference proteome</keyword>
<dbReference type="RefSeq" id="WP_121899684.1">
    <property type="nucleotide sequence ID" value="NZ_REFW01000001.1"/>
</dbReference>
<sequence length="252" mass="26296">MSSWAVVTGASGGLGEAYARELAGQGSDVVLLARSAEKMERLASELSAEHGVETLVIPCDLSDATQRAALVARLDGLDVHTLVNNAGFGTFGMLGELERARISQEVGLNVVALTELTHAVIPQMITRGRGAIINVASTAAFQPIPQMATYAATKSYVLSFSSALWAELSGTGVRVVCICPGPTDTSFFDNAGNGDAMVQRRSPQQVVASTFAALRAGKPYVVDGAGNKLAAQATRFIPTSLLVQAASWVATR</sequence>
<dbReference type="Gene3D" id="3.40.50.720">
    <property type="entry name" value="NAD(P)-binding Rossmann-like Domain"/>
    <property type="match status" value="1"/>
</dbReference>
<dbReference type="SUPFAM" id="SSF51735">
    <property type="entry name" value="NAD(P)-binding Rossmann-fold domains"/>
    <property type="match status" value="1"/>
</dbReference>
<evidence type="ECO:0000256" key="3">
    <source>
        <dbReference type="RuleBase" id="RU000363"/>
    </source>
</evidence>
<dbReference type="PANTHER" id="PTHR43086:SF3">
    <property type="entry name" value="NADP-DEPENDENT 3-HYDROXY ACID DEHYDROGENASE YDFG"/>
    <property type="match status" value="1"/>
</dbReference>
<evidence type="ECO:0000256" key="2">
    <source>
        <dbReference type="ARBA" id="ARBA00023002"/>
    </source>
</evidence>
<dbReference type="AlphaFoldDB" id="A0A3M0GUY8"/>
<gene>
    <name evidence="5" type="ORF">EAX62_00150</name>
</gene>
<dbReference type="OrthoDB" id="9797538at2"/>
<dbReference type="PANTHER" id="PTHR43086">
    <property type="entry name" value="VERY-LONG-CHAIN 3-OXOOACYL-COA REDUCTASE"/>
    <property type="match status" value="1"/>
</dbReference>
<organism evidence="5 6">
    <name type="scientific">Tessaracoccus antarcticus</name>
    <dbReference type="NCBI Taxonomy" id="2479848"/>
    <lineage>
        <taxon>Bacteria</taxon>
        <taxon>Bacillati</taxon>
        <taxon>Actinomycetota</taxon>
        <taxon>Actinomycetes</taxon>
        <taxon>Propionibacteriales</taxon>
        <taxon>Propionibacteriaceae</taxon>
        <taxon>Tessaracoccus</taxon>
    </lineage>
</organism>
<keyword evidence="2" id="KW-0560">Oxidoreductase</keyword>
<dbReference type="InterPro" id="IPR057326">
    <property type="entry name" value="KR_dom"/>
</dbReference>
<comment type="caution">
    <text evidence="5">The sequence shown here is derived from an EMBL/GenBank/DDBJ whole genome shotgun (WGS) entry which is preliminary data.</text>
</comment>
<dbReference type="EMBL" id="REFW01000001">
    <property type="protein sequence ID" value="RMB61136.1"/>
    <property type="molecule type" value="Genomic_DNA"/>
</dbReference>
<evidence type="ECO:0000256" key="1">
    <source>
        <dbReference type="ARBA" id="ARBA00006484"/>
    </source>
</evidence>
<evidence type="ECO:0000259" key="4">
    <source>
        <dbReference type="SMART" id="SM00822"/>
    </source>
</evidence>